<dbReference type="InterPro" id="IPR040256">
    <property type="entry name" value="At4g02000-like"/>
</dbReference>
<dbReference type="AlphaFoldDB" id="A0A6I9V293"/>
<dbReference type="RefSeq" id="XP_011101871.1">
    <property type="nucleotide sequence ID" value="XM_011103569.1"/>
</dbReference>
<feature type="domain" description="Endonuclease/exonuclease/phosphatase" evidence="2">
    <location>
        <begin position="514"/>
        <end position="614"/>
    </location>
</feature>
<dbReference type="InterPro" id="IPR005135">
    <property type="entry name" value="Endo/exonuclease/phosphatase"/>
</dbReference>
<feature type="compositionally biased region" description="Basic and acidic residues" evidence="1">
    <location>
        <begin position="340"/>
        <end position="357"/>
    </location>
</feature>
<gene>
    <name evidence="5" type="primary">LOC105179909</name>
</gene>
<dbReference type="SUPFAM" id="SSF56219">
    <property type="entry name" value="DNase I-like"/>
    <property type="match status" value="1"/>
</dbReference>
<dbReference type="Proteomes" id="UP000504604">
    <property type="component" value="Unplaced"/>
</dbReference>
<dbReference type="GeneID" id="105179909"/>
<dbReference type="InterPro" id="IPR036691">
    <property type="entry name" value="Endo/exonu/phosph_ase_sf"/>
</dbReference>
<feature type="region of interest" description="Disordered" evidence="1">
    <location>
        <begin position="281"/>
        <end position="378"/>
    </location>
</feature>
<dbReference type="OrthoDB" id="1741802at2759"/>
<dbReference type="PANTHER" id="PTHR31286:SF179">
    <property type="entry name" value="RNASE H TYPE-1 DOMAIN-CONTAINING PROTEIN"/>
    <property type="match status" value="1"/>
</dbReference>
<reference evidence="5" key="1">
    <citation type="submission" date="2025-08" db="UniProtKB">
        <authorList>
            <consortium name="RefSeq"/>
        </authorList>
    </citation>
    <scope>IDENTIFICATION</scope>
</reference>
<evidence type="ECO:0000313" key="4">
    <source>
        <dbReference type="Proteomes" id="UP000504604"/>
    </source>
</evidence>
<dbReference type="GO" id="GO:0003824">
    <property type="term" value="F:catalytic activity"/>
    <property type="evidence" value="ECO:0007669"/>
    <property type="project" value="InterPro"/>
</dbReference>
<evidence type="ECO:0000259" key="2">
    <source>
        <dbReference type="Pfam" id="PF03372"/>
    </source>
</evidence>
<accession>A0A6I9V293</accession>
<sequence>MPPVTHPFSAVRWELTDGEQLVDSPSHGRPAPPISFHQRNLDAYGDLGNRIIHQHPSDLRKFYLADHNPPPLGIKSVNQGRPTISFTNTETEELAAPFRFSLVGKFSHGAPPYSQMHQLIARLGIQGAFTVSMINSKHTLISLSCESDYSRLWLRRIWFLQGFPMRIFKWTPTFTPTQESSVVPIFVCFPKLPAHLFHKEALFSVASMVGSPLQIDALTLNKSKLSQARVCVEIDLLKPIIEEFDLHINDVTIVQKVVFEYLPKYCFLCKHVGHKDSDCFSKGNAPKPPPRNKINPRHRQFAGIETKQARDRGTKMTVSVGHPTADENSEGSKAPLPAEEAERSIADEPEKGDKDQQENDNVAEQIHSHEKQGNLKMDNTELLDEDWNAESHELSSTSELKARGKANKTQKSGDKGCTSKKATGTRILLRGECSNQKQRNKFFSEMDIIEIQATQETSKSEAQDTKESSDIEEAVTPIYNIFQAWMTVTHFWSLPLSSSHKLVLMFRNPRRALWEELKRLSLNKVPWIVGGDFNTMLHTHENQGGTISSLGSIEDFNDMVMDSGLTDAGFEGEPFTWTNKRVWRRLDGVLYSQEWADLLNSTRVSHLPRRLSDHHPLLITATRTEDKVSSSFRFQHMWIMHHNFQDMVKQSWGAPIQGYGMYRLQQKLYRLKDHLKQWNKDTFGNIFSLVDQAKAAANEAEKQFDRLPSEANLTNLNKQNAALVHTLKLESEF</sequence>
<organism evidence="4 5">
    <name type="scientific">Sesamum indicum</name>
    <name type="common">Oriental sesame</name>
    <name type="synonym">Sesamum orientale</name>
    <dbReference type="NCBI Taxonomy" id="4182"/>
    <lineage>
        <taxon>Eukaryota</taxon>
        <taxon>Viridiplantae</taxon>
        <taxon>Streptophyta</taxon>
        <taxon>Embryophyta</taxon>
        <taxon>Tracheophyta</taxon>
        <taxon>Spermatophyta</taxon>
        <taxon>Magnoliopsida</taxon>
        <taxon>eudicotyledons</taxon>
        <taxon>Gunneridae</taxon>
        <taxon>Pentapetalae</taxon>
        <taxon>asterids</taxon>
        <taxon>lamiids</taxon>
        <taxon>Lamiales</taxon>
        <taxon>Pedaliaceae</taxon>
        <taxon>Sesamum</taxon>
    </lineage>
</organism>
<dbReference type="InterPro" id="IPR025558">
    <property type="entry name" value="DUF4283"/>
</dbReference>
<evidence type="ECO:0000259" key="3">
    <source>
        <dbReference type="Pfam" id="PF14111"/>
    </source>
</evidence>
<dbReference type="Pfam" id="PF14111">
    <property type="entry name" value="DUF4283"/>
    <property type="match status" value="1"/>
</dbReference>
<dbReference type="Gene3D" id="3.60.10.10">
    <property type="entry name" value="Endonuclease/exonuclease/phosphatase"/>
    <property type="match status" value="1"/>
</dbReference>
<protein>
    <submittedName>
        <fullName evidence="5">Uncharacterized protein LOC105179909</fullName>
    </submittedName>
</protein>
<dbReference type="Pfam" id="PF03372">
    <property type="entry name" value="Exo_endo_phos"/>
    <property type="match status" value="1"/>
</dbReference>
<dbReference type="PANTHER" id="PTHR31286">
    <property type="entry name" value="GLYCINE-RICH CELL WALL STRUCTURAL PROTEIN 1.8-LIKE"/>
    <property type="match status" value="1"/>
</dbReference>
<keyword evidence="4" id="KW-1185">Reference proteome</keyword>
<proteinExistence type="predicted"/>
<dbReference type="KEGG" id="sind:105179909"/>
<evidence type="ECO:0000256" key="1">
    <source>
        <dbReference type="SAM" id="MobiDB-lite"/>
    </source>
</evidence>
<feature type="domain" description="DUF4283" evidence="3">
    <location>
        <begin position="98"/>
        <end position="178"/>
    </location>
</feature>
<name>A0A6I9V293_SESIN</name>
<evidence type="ECO:0000313" key="5">
    <source>
        <dbReference type="RefSeq" id="XP_011101871.1"/>
    </source>
</evidence>
<feature type="region of interest" description="Disordered" evidence="1">
    <location>
        <begin position="390"/>
        <end position="419"/>
    </location>
</feature>
<dbReference type="InParanoid" id="A0A6I9V293"/>